<keyword evidence="1" id="KW-0830">Ubiquinone</keyword>
<keyword evidence="2" id="KW-1185">Reference proteome</keyword>
<comment type="caution">
    <text evidence="1">The sequence shown here is derived from an EMBL/GenBank/DDBJ whole genome shotgun (WGS) entry which is preliminary data.</text>
</comment>
<evidence type="ECO:0000313" key="2">
    <source>
        <dbReference type="Proteomes" id="UP001247620"/>
    </source>
</evidence>
<dbReference type="Proteomes" id="UP001247620">
    <property type="component" value="Unassembled WGS sequence"/>
</dbReference>
<organism evidence="1 2">
    <name type="scientific">Mucilaginibacter pocheonensis</name>
    <dbReference type="NCBI Taxonomy" id="398050"/>
    <lineage>
        <taxon>Bacteria</taxon>
        <taxon>Pseudomonadati</taxon>
        <taxon>Bacteroidota</taxon>
        <taxon>Sphingobacteriia</taxon>
        <taxon>Sphingobacteriales</taxon>
        <taxon>Sphingobacteriaceae</taxon>
        <taxon>Mucilaginibacter</taxon>
    </lineage>
</organism>
<gene>
    <name evidence="1" type="ORF">J2W55_002651</name>
</gene>
<dbReference type="InterPro" id="IPR029063">
    <property type="entry name" value="SAM-dependent_MTases_sf"/>
</dbReference>
<dbReference type="Pfam" id="PF13489">
    <property type="entry name" value="Methyltransf_23"/>
    <property type="match status" value="1"/>
</dbReference>
<reference evidence="1 2" key="1">
    <citation type="submission" date="2023-07" db="EMBL/GenBank/DDBJ databases">
        <title>Sorghum-associated microbial communities from plants grown in Nebraska, USA.</title>
        <authorList>
            <person name="Schachtman D."/>
        </authorList>
    </citation>
    <scope>NUCLEOTIDE SEQUENCE [LARGE SCALE GENOMIC DNA]</scope>
    <source>
        <strain evidence="1 2">3262</strain>
    </source>
</reference>
<dbReference type="Gene3D" id="3.40.50.150">
    <property type="entry name" value="Vaccinia Virus protein VP39"/>
    <property type="match status" value="1"/>
</dbReference>
<protein>
    <submittedName>
        <fullName evidence="1">Ubiquinone/menaquinone biosynthesis C-methylase UbiE</fullName>
    </submittedName>
</protein>
<accession>A0ABU1TBV6</accession>
<dbReference type="PANTHER" id="PTHR43861">
    <property type="entry name" value="TRANS-ACONITATE 2-METHYLTRANSFERASE-RELATED"/>
    <property type="match status" value="1"/>
</dbReference>
<dbReference type="SUPFAM" id="SSF53335">
    <property type="entry name" value="S-adenosyl-L-methionine-dependent methyltransferases"/>
    <property type="match status" value="1"/>
</dbReference>
<evidence type="ECO:0000313" key="1">
    <source>
        <dbReference type="EMBL" id="MDR6942809.1"/>
    </source>
</evidence>
<dbReference type="EMBL" id="JAVDUU010000002">
    <property type="protein sequence ID" value="MDR6942809.1"/>
    <property type="molecule type" value="Genomic_DNA"/>
</dbReference>
<proteinExistence type="predicted"/>
<sequence>MQDSIISGNVKTAYDQFYQKHDEAWRMLSAKYKAQHIIEVCKGLTFKNVLEVGAGDGSILKYLSDQNFAPEFQAVEISGSGVEYIKSRGIKNLTQVQEFDGYKLPFGDDSFDLIILSHVLEHVEHERLLLREIKRVARHCVIEVPRDYKAGVDKRIKHFLAYGHINVYTPTSLRYLLRTEGFEIENDLISMTEPGVTRFNMYVNQQKTKSFINNFRIAAEFTIKQGLGKIFGKKVSEQFANAYTVLCKKASQQPELF</sequence>
<dbReference type="CDD" id="cd02440">
    <property type="entry name" value="AdoMet_MTases"/>
    <property type="match status" value="1"/>
</dbReference>
<name>A0ABU1TBV6_9SPHI</name>
<dbReference type="RefSeq" id="WP_310096361.1">
    <property type="nucleotide sequence ID" value="NZ_JAVDUU010000002.1"/>
</dbReference>